<proteinExistence type="predicted"/>
<protein>
    <submittedName>
        <fullName evidence="1">Uncharacterized protein</fullName>
    </submittedName>
</protein>
<sequence length="84" mass="8968">MSEETHSLAIFPAQIAFEGLRLQDGSVLSVAVDRPATVFLVAHRTGTEIEIISRFDTQAEAVEATKRLVDAVDTMAASGSGRAH</sequence>
<comment type="caution">
    <text evidence="1">The sequence shown here is derived from an EMBL/GenBank/DDBJ whole genome shotgun (WGS) entry which is preliminary data.</text>
</comment>
<gene>
    <name evidence="1" type="ORF">ABID44_000281</name>
</gene>
<organism evidence="1 2">
    <name type="scientific">Aquamicrobium ahrensii</name>
    <dbReference type="NCBI Taxonomy" id="469551"/>
    <lineage>
        <taxon>Bacteria</taxon>
        <taxon>Pseudomonadati</taxon>
        <taxon>Pseudomonadota</taxon>
        <taxon>Alphaproteobacteria</taxon>
        <taxon>Hyphomicrobiales</taxon>
        <taxon>Phyllobacteriaceae</taxon>
        <taxon>Aquamicrobium</taxon>
    </lineage>
</organism>
<name>A0ABV2KFW8_9HYPH</name>
<keyword evidence="2" id="KW-1185">Reference proteome</keyword>
<dbReference type="EMBL" id="JBEPMN010000001">
    <property type="protein sequence ID" value="MET3659981.1"/>
    <property type="molecule type" value="Genomic_DNA"/>
</dbReference>
<reference evidence="1 2" key="1">
    <citation type="submission" date="2024-06" db="EMBL/GenBank/DDBJ databases">
        <title>Genomic Encyclopedia of Type Strains, Phase IV (KMG-IV): sequencing the most valuable type-strain genomes for metagenomic binning, comparative biology and taxonomic classification.</title>
        <authorList>
            <person name="Goeker M."/>
        </authorList>
    </citation>
    <scope>NUCLEOTIDE SEQUENCE [LARGE SCALE GENOMIC DNA]</scope>
    <source>
        <strain evidence="1 2">DSM 19730</strain>
    </source>
</reference>
<dbReference type="RefSeq" id="WP_354149894.1">
    <property type="nucleotide sequence ID" value="NZ_JBEPMN010000001.1"/>
</dbReference>
<dbReference type="Proteomes" id="UP001549143">
    <property type="component" value="Unassembled WGS sequence"/>
</dbReference>
<evidence type="ECO:0000313" key="1">
    <source>
        <dbReference type="EMBL" id="MET3659981.1"/>
    </source>
</evidence>
<accession>A0ABV2KFW8</accession>
<evidence type="ECO:0000313" key="2">
    <source>
        <dbReference type="Proteomes" id="UP001549143"/>
    </source>
</evidence>